<organism evidence="1 2">
    <name type="scientific">Tolypothrix tenuis PCC 7101</name>
    <dbReference type="NCBI Taxonomy" id="231146"/>
    <lineage>
        <taxon>Bacteria</taxon>
        <taxon>Bacillati</taxon>
        <taxon>Cyanobacteriota</taxon>
        <taxon>Cyanophyceae</taxon>
        <taxon>Nostocales</taxon>
        <taxon>Tolypothrichaceae</taxon>
        <taxon>Tolypothrix</taxon>
    </lineage>
</organism>
<reference evidence="1 2" key="1">
    <citation type="submission" date="2017-06" db="EMBL/GenBank/DDBJ databases">
        <title>Genome sequencing of cyanobaciteial culture collection at National Institute for Environmental Studies (NIES).</title>
        <authorList>
            <person name="Hirose Y."/>
            <person name="Shimura Y."/>
            <person name="Fujisawa T."/>
            <person name="Nakamura Y."/>
            <person name="Kawachi M."/>
        </authorList>
    </citation>
    <scope>NUCLEOTIDE SEQUENCE [LARGE SCALE GENOMIC DNA]</scope>
    <source>
        <strain evidence="1 2">NIES-37</strain>
    </source>
</reference>
<dbReference type="RefSeq" id="WP_096573536.1">
    <property type="nucleotide sequence ID" value="NZ_CAWNJS010000001.1"/>
</dbReference>
<sequence length="71" mass="7221">MSNELFTAVSVEEQEIVTGGAQANLFTLNGFKTAVTALATSSANINGAQSGAGFSSTTESLSVLLAQLQQP</sequence>
<dbReference type="EMBL" id="AP018248">
    <property type="protein sequence ID" value="BAY96304.1"/>
    <property type="molecule type" value="Genomic_DNA"/>
</dbReference>
<gene>
    <name evidence="1" type="ORF">NIES37_02350</name>
</gene>
<dbReference type="AlphaFoldDB" id="A0A1Z4MS54"/>
<dbReference type="Proteomes" id="UP000218785">
    <property type="component" value="Chromosome"/>
</dbReference>
<dbReference type="KEGG" id="ttq:NIES37_02350"/>
<proteinExistence type="predicted"/>
<name>A0A1Z4MS54_9CYAN</name>
<dbReference type="NCBIfam" id="NF038167">
    <property type="entry name" value="cyan_ocin_like"/>
    <property type="match status" value="1"/>
</dbReference>
<protein>
    <submittedName>
        <fullName evidence="1">Uncharacterized protein</fullName>
    </submittedName>
</protein>
<evidence type="ECO:0000313" key="1">
    <source>
        <dbReference type="EMBL" id="BAY96304.1"/>
    </source>
</evidence>
<keyword evidence="2" id="KW-1185">Reference proteome</keyword>
<evidence type="ECO:0000313" key="2">
    <source>
        <dbReference type="Proteomes" id="UP000218785"/>
    </source>
</evidence>
<accession>A0A1Z4MS54</accession>
<dbReference type="InterPro" id="IPR049891">
    <property type="entry name" value="CTB"/>
</dbReference>